<sequence length="385" mass="42430">MKKVLLSILSIGVVAVVAVYATSAFFSDEETSRGNTFQAGAIDLKVDYDGYYNKAVDGHPDVHWDLKDLETEKFFNLADVKPGDFGEGTISLHVYNNPAWACVTINPTLNDDNGSTEPELIVDEPDGDSIFDGELAQNMQFKIWADLNCNNVKDDNEPPLTEGSGPITPRSWAIADSQTGRVPLNPDVTYCLGVEWKLPKEVGNVAQTDKYMADISFYTVQSRNNEGFVCPVQEGFPTNTLRLENESEVVGRPWEVIEDGMYVDMTYNSSGSTFDYNLDEHGLPANTTYDLIYYADGWPGNNPGALIGKHATDGLGNLITSVGNVNLGMDLPHVNDGNYAIGAKIWMIPDAAYDDATKSVVVWPPDFSTWLFEGNVYIHYDDTDI</sequence>
<dbReference type="AlphaFoldDB" id="A0A1F7YF73"/>
<name>A0A1F7YF73_9BACT</name>
<dbReference type="NCBIfam" id="TIGR04088">
    <property type="entry name" value="cognate_SipW"/>
    <property type="match status" value="1"/>
</dbReference>
<proteinExistence type="predicted"/>
<protein>
    <submittedName>
        <fullName evidence="1">Uncharacterized protein</fullName>
    </submittedName>
</protein>
<dbReference type="Proteomes" id="UP000179221">
    <property type="component" value="Unassembled WGS sequence"/>
</dbReference>
<reference evidence="1 2" key="1">
    <citation type="journal article" date="2016" name="Nat. Commun.">
        <title>Thousands of microbial genomes shed light on interconnected biogeochemical processes in an aquifer system.</title>
        <authorList>
            <person name="Anantharaman K."/>
            <person name="Brown C.T."/>
            <person name="Hug L.A."/>
            <person name="Sharon I."/>
            <person name="Castelle C.J."/>
            <person name="Probst A.J."/>
            <person name="Thomas B.C."/>
            <person name="Singh A."/>
            <person name="Wilkins M.J."/>
            <person name="Karaoz U."/>
            <person name="Brodie E.L."/>
            <person name="Williams K.H."/>
            <person name="Hubbard S.S."/>
            <person name="Banfield J.F."/>
        </authorList>
    </citation>
    <scope>NUCLEOTIDE SEQUENCE [LARGE SCALE GENOMIC DNA]</scope>
</reference>
<accession>A0A1F7YF73</accession>
<dbReference type="InterPro" id="IPR023833">
    <property type="entry name" value="Signal_pept_SipW-depend-type"/>
</dbReference>
<dbReference type="EMBL" id="MGGL01000019">
    <property type="protein sequence ID" value="OGM25810.1"/>
    <property type="molecule type" value="Genomic_DNA"/>
</dbReference>
<gene>
    <name evidence="1" type="ORF">A2628_00635</name>
</gene>
<evidence type="ECO:0000313" key="2">
    <source>
        <dbReference type="Proteomes" id="UP000179221"/>
    </source>
</evidence>
<organism evidence="1 2">
    <name type="scientific">Candidatus Woesebacteria bacterium RIFCSPHIGHO2_01_FULL_40_22</name>
    <dbReference type="NCBI Taxonomy" id="1802499"/>
    <lineage>
        <taxon>Bacteria</taxon>
        <taxon>Candidatus Woeseibacteriota</taxon>
    </lineage>
</organism>
<evidence type="ECO:0000313" key="1">
    <source>
        <dbReference type="EMBL" id="OGM25810.1"/>
    </source>
</evidence>
<comment type="caution">
    <text evidence="1">The sequence shown here is derived from an EMBL/GenBank/DDBJ whole genome shotgun (WGS) entry which is preliminary data.</text>
</comment>